<proteinExistence type="predicted"/>
<dbReference type="EMBL" id="CM039439">
    <property type="protein sequence ID" value="KAI4296562.1"/>
    <property type="molecule type" value="Genomic_DNA"/>
</dbReference>
<evidence type="ECO:0000313" key="1">
    <source>
        <dbReference type="EMBL" id="KAI4296562.1"/>
    </source>
</evidence>
<gene>
    <name evidence="1" type="ORF">L6164_036511</name>
</gene>
<accession>A0ACB9KI21</accession>
<comment type="caution">
    <text evidence="1">The sequence shown here is derived from an EMBL/GenBank/DDBJ whole genome shotgun (WGS) entry which is preliminary data.</text>
</comment>
<sequence length="342" mass="38040">MYVRLAASELGDLGSAGGSNKAKVVIGITAGAAIILLGVSIYILWKKKKLQIIWKSKTEQKQKEHSGKSDDLLLSGVKYTNSGEHSGERNMDDIDELPLFDFSTIKMATDNFSEANKLGEGGFGSVYRGRLLEGQEIAVKRLSKNSGQGVEQFKNEVKLLVKLQHRNLVRLYGCCIEMNEKMLVYEYMENNCLSSILFDKSKSPILDWQRRFGVLVLEIISDNKNRGFYYSNNELNLLGHAWTMWNSGSALELLDSSIGDSYSPAEVLRCIQVALLCVQELAEDRPTMSSVVLMLSSETAPMQQPKRPGFSVGRKPIEIDSSSSKQKSCSVNHVTITIVDPR</sequence>
<dbReference type="Proteomes" id="UP000828941">
    <property type="component" value="Chromosome 14"/>
</dbReference>
<evidence type="ECO:0000313" key="2">
    <source>
        <dbReference type="Proteomes" id="UP000828941"/>
    </source>
</evidence>
<protein>
    <submittedName>
        <fullName evidence="1">Uncharacterized protein</fullName>
    </submittedName>
</protein>
<organism evidence="1 2">
    <name type="scientific">Bauhinia variegata</name>
    <name type="common">Purple orchid tree</name>
    <name type="synonym">Phanera variegata</name>
    <dbReference type="NCBI Taxonomy" id="167791"/>
    <lineage>
        <taxon>Eukaryota</taxon>
        <taxon>Viridiplantae</taxon>
        <taxon>Streptophyta</taxon>
        <taxon>Embryophyta</taxon>
        <taxon>Tracheophyta</taxon>
        <taxon>Spermatophyta</taxon>
        <taxon>Magnoliopsida</taxon>
        <taxon>eudicotyledons</taxon>
        <taxon>Gunneridae</taxon>
        <taxon>Pentapetalae</taxon>
        <taxon>rosids</taxon>
        <taxon>fabids</taxon>
        <taxon>Fabales</taxon>
        <taxon>Fabaceae</taxon>
        <taxon>Cercidoideae</taxon>
        <taxon>Cercideae</taxon>
        <taxon>Bauhiniinae</taxon>
        <taxon>Bauhinia</taxon>
    </lineage>
</organism>
<keyword evidence="2" id="KW-1185">Reference proteome</keyword>
<name>A0ACB9KI21_BAUVA</name>
<reference evidence="1 2" key="1">
    <citation type="journal article" date="2022" name="DNA Res.">
        <title>Chromosomal-level genome assembly of the orchid tree Bauhinia variegata (Leguminosae; Cercidoideae) supports the allotetraploid origin hypothesis of Bauhinia.</title>
        <authorList>
            <person name="Zhong Y."/>
            <person name="Chen Y."/>
            <person name="Zheng D."/>
            <person name="Pang J."/>
            <person name="Liu Y."/>
            <person name="Luo S."/>
            <person name="Meng S."/>
            <person name="Qian L."/>
            <person name="Wei D."/>
            <person name="Dai S."/>
            <person name="Zhou R."/>
        </authorList>
    </citation>
    <scope>NUCLEOTIDE SEQUENCE [LARGE SCALE GENOMIC DNA]</scope>
    <source>
        <strain evidence="1">BV-YZ2020</strain>
    </source>
</reference>